<feature type="transmembrane region" description="Helical" evidence="7">
    <location>
        <begin position="161"/>
        <end position="186"/>
    </location>
</feature>
<comment type="subcellular location">
    <subcellularLocation>
        <location evidence="1 7">Membrane</location>
        <topology evidence="1 7">Multi-pass membrane protein</topology>
    </subcellularLocation>
</comment>
<keyword evidence="5 7" id="KW-1133">Transmembrane helix</keyword>
<feature type="transmembrane region" description="Helical" evidence="7">
    <location>
        <begin position="223"/>
        <end position="246"/>
    </location>
</feature>
<evidence type="ECO:0000256" key="2">
    <source>
        <dbReference type="ARBA" id="ARBA00006279"/>
    </source>
</evidence>
<accession>A0A3S3PIK3</accession>
<dbReference type="GO" id="GO:0005381">
    <property type="term" value="F:iron ion transmembrane transporter activity"/>
    <property type="evidence" value="ECO:0007669"/>
    <property type="project" value="UniProtKB-UniRule"/>
</dbReference>
<gene>
    <name evidence="8" type="ORF">B4U79_13298</name>
</gene>
<evidence type="ECO:0000256" key="5">
    <source>
        <dbReference type="ARBA" id="ARBA00022989"/>
    </source>
</evidence>
<feature type="transmembrane region" description="Helical" evidence="7">
    <location>
        <begin position="55"/>
        <end position="75"/>
    </location>
</feature>
<feature type="transmembrane region" description="Helical" evidence="7">
    <location>
        <begin position="25"/>
        <end position="43"/>
    </location>
</feature>
<feature type="transmembrane region" description="Helical" evidence="7">
    <location>
        <begin position="95"/>
        <end position="114"/>
    </location>
</feature>
<sequence length="423" mass="47138">MWEFAVGLLLIRLYPDSLILSAIRGIINSVAIIILSPIIGRWIERCSRLRELKITLFLQNGSIAVSALFVALYFAQIEVNNKLYQKVISIMTPTAFILFSTVAQVFSCGYTLVLEKDWLLALVTDELQLTGLNAVLRRIDLTCQTVSPFIVGILLQYSAFIATNVLCAWNLCSTIFEFTTLYFVYIQGPPSIRKPKAVPAEHKLKIIDVLAIKDYIKEFALPGISYSLVYLTVLGFDSVTVGFLSSKSVPDSFIGAVSVCAGIFGILGTIIFQQVIKCTNLRKTGVIGLIIQMSALTLCLFLIFEPLKLKRIQYFNIELPIILFISGLVISRSGLWMADLSVNQLIQTETRSPPLIGGVQNSVNIMMDLTKFILVAFFSQLEQFKILVILSYSLVALATFCFAIYAFTRQEKTFAISSYVTTL</sequence>
<dbReference type="PANTHER" id="PTHR11660">
    <property type="entry name" value="SOLUTE CARRIER FAMILY 40 MEMBER"/>
    <property type="match status" value="1"/>
</dbReference>
<evidence type="ECO:0000256" key="1">
    <source>
        <dbReference type="ARBA" id="ARBA00004141"/>
    </source>
</evidence>
<feature type="transmembrane region" description="Helical" evidence="7">
    <location>
        <begin position="284"/>
        <end position="304"/>
    </location>
</feature>
<comment type="similarity">
    <text evidence="2 7">Belongs to the ferroportin (FP) (TC 2.A.100) family. SLC40A subfamily.</text>
</comment>
<keyword evidence="7" id="KW-0406">Ion transport</keyword>
<keyword evidence="6 7" id="KW-0472">Membrane</keyword>
<dbReference type="InterPro" id="IPR009716">
    <property type="entry name" value="Ferroportin-1"/>
</dbReference>
<proteinExistence type="inferred from homology"/>
<evidence type="ECO:0000313" key="9">
    <source>
        <dbReference type="Proteomes" id="UP000285301"/>
    </source>
</evidence>
<dbReference type="EMBL" id="NCKU01001068">
    <property type="protein sequence ID" value="RWS13190.1"/>
    <property type="molecule type" value="Genomic_DNA"/>
</dbReference>
<dbReference type="InterPro" id="IPR036259">
    <property type="entry name" value="MFS_trans_sf"/>
</dbReference>
<feature type="transmembrane region" description="Helical" evidence="7">
    <location>
        <begin position="319"/>
        <end position="338"/>
    </location>
</feature>
<name>A0A3S3PIK3_9ACAR</name>
<comment type="caution">
    <text evidence="8">The sequence shown here is derived from an EMBL/GenBank/DDBJ whole genome shotgun (WGS) entry which is preliminary data.</text>
</comment>
<dbReference type="OrthoDB" id="648861at2759"/>
<dbReference type="SUPFAM" id="SSF103473">
    <property type="entry name" value="MFS general substrate transporter"/>
    <property type="match status" value="1"/>
</dbReference>
<feature type="transmembrane region" description="Helical" evidence="7">
    <location>
        <begin position="384"/>
        <end position="407"/>
    </location>
</feature>
<keyword evidence="9" id="KW-1185">Reference proteome</keyword>
<comment type="function">
    <text evidence="7">May be involved in iron transport and iron homeostasis.</text>
</comment>
<feature type="transmembrane region" description="Helical" evidence="7">
    <location>
        <begin position="252"/>
        <end position="272"/>
    </location>
</feature>
<dbReference type="AlphaFoldDB" id="A0A3S3PIK3"/>
<dbReference type="Pfam" id="PF06963">
    <property type="entry name" value="FPN1"/>
    <property type="match status" value="1"/>
</dbReference>
<protein>
    <recommendedName>
        <fullName evidence="7">Solute carrier family 40 member</fullName>
    </recommendedName>
</protein>
<evidence type="ECO:0000256" key="3">
    <source>
        <dbReference type="ARBA" id="ARBA00022448"/>
    </source>
</evidence>
<organism evidence="8 9">
    <name type="scientific">Dinothrombium tinctorium</name>
    <dbReference type="NCBI Taxonomy" id="1965070"/>
    <lineage>
        <taxon>Eukaryota</taxon>
        <taxon>Metazoa</taxon>
        <taxon>Ecdysozoa</taxon>
        <taxon>Arthropoda</taxon>
        <taxon>Chelicerata</taxon>
        <taxon>Arachnida</taxon>
        <taxon>Acari</taxon>
        <taxon>Acariformes</taxon>
        <taxon>Trombidiformes</taxon>
        <taxon>Prostigmata</taxon>
        <taxon>Anystina</taxon>
        <taxon>Parasitengona</taxon>
        <taxon>Trombidioidea</taxon>
        <taxon>Trombidiidae</taxon>
        <taxon>Dinothrombium</taxon>
    </lineage>
</organism>
<comment type="caution">
    <text evidence="7">Lacks conserved residue(s) required for the propagation of feature annotation.</text>
</comment>
<evidence type="ECO:0000256" key="6">
    <source>
        <dbReference type="ARBA" id="ARBA00023136"/>
    </source>
</evidence>
<dbReference type="Proteomes" id="UP000285301">
    <property type="component" value="Unassembled WGS sequence"/>
</dbReference>
<keyword evidence="3 7" id="KW-0813">Transport</keyword>
<dbReference type="GO" id="GO:0016020">
    <property type="term" value="C:membrane"/>
    <property type="evidence" value="ECO:0007669"/>
    <property type="project" value="UniProtKB-SubCell"/>
</dbReference>
<dbReference type="PANTHER" id="PTHR11660:SF57">
    <property type="entry name" value="SOLUTE CARRIER FAMILY 40 MEMBER"/>
    <property type="match status" value="1"/>
</dbReference>
<evidence type="ECO:0000256" key="4">
    <source>
        <dbReference type="ARBA" id="ARBA00022692"/>
    </source>
</evidence>
<keyword evidence="4 7" id="KW-0812">Transmembrane</keyword>
<evidence type="ECO:0000256" key="7">
    <source>
        <dbReference type="RuleBase" id="RU365065"/>
    </source>
</evidence>
<reference evidence="8 9" key="1">
    <citation type="journal article" date="2018" name="Gigascience">
        <title>Genomes of trombidid mites reveal novel predicted allergens and laterally-transferred genes associated with secondary metabolism.</title>
        <authorList>
            <person name="Dong X."/>
            <person name="Chaisiri K."/>
            <person name="Xia D."/>
            <person name="Armstrong S.D."/>
            <person name="Fang Y."/>
            <person name="Donnelly M.J."/>
            <person name="Kadowaki T."/>
            <person name="McGarry J.W."/>
            <person name="Darby A.C."/>
            <person name="Makepeace B.L."/>
        </authorList>
    </citation>
    <scope>NUCLEOTIDE SEQUENCE [LARGE SCALE GENOMIC DNA]</scope>
    <source>
        <strain evidence="8">UoL-WK</strain>
    </source>
</reference>
<evidence type="ECO:0000313" key="8">
    <source>
        <dbReference type="EMBL" id="RWS13190.1"/>
    </source>
</evidence>